<dbReference type="Proteomes" id="UP000076580">
    <property type="component" value="Chromosome 02"/>
</dbReference>
<dbReference type="InterPro" id="IPR033647">
    <property type="entry name" value="Aar2_N"/>
</dbReference>
<organism evidence="5 6">
    <name type="scientific">Drechmeria coniospora</name>
    <name type="common">Nematophagous fungus</name>
    <name type="synonym">Meria coniospora</name>
    <dbReference type="NCBI Taxonomy" id="98403"/>
    <lineage>
        <taxon>Eukaryota</taxon>
        <taxon>Fungi</taxon>
        <taxon>Dikarya</taxon>
        <taxon>Ascomycota</taxon>
        <taxon>Pezizomycotina</taxon>
        <taxon>Sordariomycetes</taxon>
        <taxon>Hypocreomycetidae</taxon>
        <taxon>Hypocreales</taxon>
        <taxon>Ophiocordycipitaceae</taxon>
        <taxon>Drechmeria</taxon>
    </lineage>
</organism>
<dbReference type="GeneID" id="63716297"/>
<keyword evidence="6" id="KW-1185">Reference proteome</keyword>
<reference evidence="5 6" key="1">
    <citation type="journal article" date="2016" name="Sci. Rep.">
        <title>Insights into Adaptations to a Near-Obligate Nematode Endoparasitic Lifestyle from the Finished Genome of Drechmeria coniospora.</title>
        <authorList>
            <person name="Zhang L."/>
            <person name="Zhou Z."/>
            <person name="Guo Q."/>
            <person name="Fokkens L."/>
            <person name="Miskei M."/>
            <person name="Pocsi I."/>
            <person name="Zhang W."/>
            <person name="Chen M."/>
            <person name="Wang L."/>
            <person name="Sun Y."/>
            <person name="Donzelli B.G."/>
            <person name="Gibson D.M."/>
            <person name="Nelson D.R."/>
            <person name="Luo J.G."/>
            <person name="Rep M."/>
            <person name="Liu H."/>
            <person name="Yang S."/>
            <person name="Wang J."/>
            <person name="Krasnoff S.B."/>
            <person name="Xu Y."/>
            <person name="Molnar I."/>
            <person name="Lin M."/>
        </authorList>
    </citation>
    <scope>NUCLEOTIDE SEQUENCE [LARGE SCALE GENOMIC DNA]</scope>
    <source>
        <strain evidence="5 6">ARSEF 6962</strain>
    </source>
</reference>
<dbReference type="InterPro" id="IPR033648">
    <property type="entry name" value="AAR2_C"/>
</dbReference>
<proteinExistence type="inferred from homology"/>
<comment type="similarity">
    <text evidence="1">Belongs to the AAR2 family.</text>
</comment>
<feature type="domain" description="AAR2 N-terminal" evidence="4">
    <location>
        <begin position="95"/>
        <end position="237"/>
    </location>
</feature>
<feature type="compositionally biased region" description="Polar residues" evidence="2">
    <location>
        <begin position="68"/>
        <end position="88"/>
    </location>
</feature>
<dbReference type="CDD" id="cd13777">
    <property type="entry name" value="Aar2_N"/>
    <property type="match status" value="1"/>
</dbReference>
<dbReference type="CDD" id="cd13778">
    <property type="entry name" value="Aar2_C"/>
    <property type="match status" value="1"/>
</dbReference>
<gene>
    <name evidence="5" type="ORF">DCS_03654</name>
</gene>
<accession>A0A151GHZ1</accession>
<evidence type="ECO:0008006" key="7">
    <source>
        <dbReference type="Google" id="ProtNLM"/>
    </source>
</evidence>
<dbReference type="EMBL" id="LAYC01000002">
    <property type="protein sequence ID" value="KYK56652.1"/>
    <property type="molecule type" value="Genomic_DNA"/>
</dbReference>
<sequence>MSSSLDPRTVTQPDSTASAGGRSTKSSDSTKDVGGYPVGSLHIVRPDDDDNDDADDDDGPPPLEPLPSSSKQKQPARSMQPESPSNAMMHSMGGGDIVIVLHLPEAYTVGYDAVSFTAKTFVGIRHVPPGPHFFWAAHPDGASSRCGFWIMSSGIDRVHVMQWHGYDEVFVQPTRTDTRLQAENVDKIYPHLPSYRDPSGSESGVGALDPSKADANRHIWHQLSAAITQPVLDRIAGDPDVGWNLHTCDRVRGSLRLPSEMDLDSSLPHSVFHSHELRFSFQQGTRTYKVTSMGHDRTVNATDTSSHILARLDSQSDRLASDDIVGEFQFAYVVGMYLGNDSCIQQWWYLLLHLFLKAYRLALEQPDLAAALIRTLTAQLAHSTRWLEGSILDYSETHTHDLRIALIIYKQRLDELLGERGKESVTPGQIAVGNAFARLEGVLMKELDWDLTATYPRKGKVMTDDGEEIDLELDEMEAENDRGEWAPEIVELDDNGRQVGLVSWSD</sequence>
<dbReference type="Pfam" id="PF05282">
    <property type="entry name" value="AAR2"/>
    <property type="match status" value="1"/>
</dbReference>
<dbReference type="Pfam" id="PF20981">
    <property type="entry name" value="AAR2_1st"/>
    <property type="match status" value="1"/>
</dbReference>
<feature type="compositionally biased region" description="Polar residues" evidence="2">
    <location>
        <begin position="1"/>
        <end position="27"/>
    </location>
</feature>
<dbReference type="AlphaFoldDB" id="A0A151GHZ1"/>
<protein>
    <recommendedName>
        <fullName evidence="7">AAR2 domain containing protein</fullName>
    </recommendedName>
</protein>
<dbReference type="Gene3D" id="1.25.40.550">
    <property type="entry name" value="Aar2, C-terminal domain-like"/>
    <property type="match status" value="1"/>
</dbReference>
<dbReference type="PANTHER" id="PTHR12689:SF4">
    <property type="entry name" value="PROTEIN AAR2 HOMOLOG"/>
    <property type="match status" value="1"/>
</dbReference>
<dbReference type="Gene3D" id="2.60.34.20">
    <property type="match status" value="1"/>
</dbReference>
<dbReference type="PANTHER" id="PTHR12689">
    <property type="entry name" value="A1 CISTRON SPLICING FACTOR AAR2-RELATED"/>
    <property type="match status" value="1"/>
</dbReference>
<evidence type="ECO:0000313" key="5">
    <source>
        <dbReference type="EMBL" id="KYK56652.1"/>
    </source>
</evidence>
<name>A0A151GHZ1_DRECN</name>
<dbReference type="RefSeq" id="XP_040656004.1">
    <property type="nucleotide sequence ID" value="XM_040800971.1"/>
</dbReference>
<dbReference type="InterPro" id="IPR038516">
    <property type="entry name" value="AAR2_N_sf"/>
</dbReference>
<comment type="caution">
    <text evidence="5">The sequence shown here is derived from an EMBL/GenBank/DDBJ whole genome shotgun (WGS) entry which is preliminary data.</text>
</comment>
<evidence type="ECO:0000256" key="2">
    <source>
        <dbReference type="SAM" id="MobiDB-lite"/>
    </source>
</evidence>
<evidence type="ECO:0000313" key="6">
    <source>
        <dbReference type="Proteomes" id="UP000076580"/>
    </source>
</evidence>
<dbReference type="GO" id="GO:0000244">
    <property type="term" value="P:spliceosomal tri-snRNP complex assembly"/>
    <property type="evidence" value="ECO:0007669"/>
    <property type="project" value="TreeGrafter"/>
</dbReference>
<feature type="domain" description="AAR2 C-terminal" evidence="3">
    <location>
        <begin position="284"/>
        <end position="451"/>
    </location>
</feature>
<evidence type="ECO:0000256" key="1">
    <source>
        <dbReference type="ARBA" id="ARBA00006281"/>
    </source>
</evidence>
<evidence type="ECO:0000259" key="3">
    <source>
        <dbReference type="Pfam" id="PF05282"/>
    </source>
</evidence>
<dbReference type="InParanoid" id="A0A151GHZ1"/>
<dbReference type="InterPro" id="IPR007946">
    <property type="entry name" value="AAR2"/>
</dbReference>
<evidence type="ECO:0000259" key="4">
    <source>
        <dbReference type="Pfam" id="PF20981"/>
    </source>
</evidence>
<dbReference type="InterPro" id="IPR038514">
    <property type="entry name" value="AAR2_C_sf"/>
</dbReference>
<feature type="region of interest" description="Disordered" evidence="2">
    <location>
        <begin position="1"/>
        <end position="90"/>
    </location>
</feature>
<feature type="compositionally biased region" description="Acidic residues" evidence="2">
    <location>
        <begin position="47"/>
        <end position="59"/>
    </location>
</feature>
<dbReference type="STRING" id="98403.A0A151GHZ1"/>